<evidence type="ECO:0000256" key="1">
    <source>
        <dbReference type="SAM" id="MobiDB-lite"/>
    </source>
</evidence>
<proteinExistence type="predicted"/>
<feature type="region of interest" description="Disordered" evidence="1">
    <location>
        <begin position="37"/>
        <end position="73"/>
    </location>
</feature>
<dbReference type="RefSeq" id="WP_110885280.1">
    <property type="nucleotide sequence ID" value="NZ_QJSX01000002.1"/>
</dbReference>
<organism evidence="2 3">
    <name type="scientific">Deinococcus yavapaiensis KR-236</name>
    <dbReference type="NCBI Taxonomy" id="694435"/>
    <lineage>
        <taxon>Bacteria</taxon>
        <taxon>Thermotogati</taxon>
        <taxon>Deinococcota</taxon>
        <taxon>Deinococci</taxon>
        <taxon>Deinococcales</taxon>
        <taxon>Deinococcaceae</taxon>
        <taxon>Deinococcus</taxon>
    </lineage>
</organism>
<accession>A0A318S9A7</accession>
<evidence type="ECO:0000313" key="3">
    <source>
        <dbReference type="Proteomes" id="UP000248326"/>
    </source>
</evidence>
<reference evidence="2 3" key="1">
    <citation type="submission" date="2018-06" db="EMBL/GenBank/DDBJ databases">
        <title>Genomic Encyclopedia of Type Strains, Phase IV (KMG-IV): sequencing the most valuable type-strain genomes for metagenomic binning, comparative biology and taxonomic classification.</title>
        <authorList>
            <person name="Goeker M."/>
        </authorList>
    </citation>
    <scope>NUCLEOTIDE SEQUENCE [LARGE SCALE GENOMIC DNA]</scope>
    <source>
        <strain evidence="2 3">DSM 18048</strain>
    </source>
</reference>
<feature type="compositionally biased region" description="Gly residues" evidence="1">
    <location>
        <begin position="61"/>
        <end position="73"/>
    </location>
</feature>
<feature type="compositionally biased region" description="Low complexity" evidence="1">
    <location>
        <begin position="47"/>
        <end position="60"/>
    </location>
</feature>
<protein>
    <submittedName>
        <fullName evidence="2">Uncharacterized protein</fullName>
    </submittedName>
</protein>
<comment type="caution">
    <text evidence="2">The sequence shown here is derived from an EMBL/GenBank/DDBJ whole genome shotgun (WGS) entry which is preliminary data.</text>
</comment>
<gene>
    <name evidence="2" type="ORF">DES52_10283</name>
</gene>
<keyword evidence="3" id="KW-1185">Reference proteome</keyword>
<evidence type="ECO:0000313" key="2">
    <source>
        <dbReference type="EMBL" id="PYE55720.1"/>
    </source>
</evidence>
<name>A0A318S9A7_9DEIO</name>
<sequence>MEVLGMVLVFVALVAFLSSRVDRRGRRVRRRLYASSGSDGVIDTGWSDATGSDGCDTSSSDGGGSDGGGCGGE</sequence>
<dbReference type="AlphaFoldDB" id="A0A318S9A7"/>
<dbReference type="EMBL" id="QJSX01000002">
    <property type="protein sequence ID" value="PYE55720.1"/>
    <property type="molecule type" value="Genomic_DNA"/>
</dbReference>
<dbReference type="Proteomes" id="UP000248326">
    <property type="component" value="Unassembled WGS sequence"/>
</dbReference>